<dbReference type="InterPro" id="IPR020843">
    <property type="entry name" value="ER"/>
</dbReference>
<comment type="caution">
    <text evidence="4">The sequence shown here is derived from an EMBL/GenBank/DDBJ whole genome shotgun (WGS) entry which is preliminary data.</text>
</comment>
<dbReference type="PANTHER" id="PTHR48106">
    <property type="entry name" value="QUINONE OXIDOREDUCTASE PIG3-RELATED"/>
    <property type="match status" value="1"/>
</dbReference>
<name>A0A833H1G4_9LEPT</name>
<dbReference type="InterPro" id="IPR011032">
    <property type="entry name" value="GroES-like_sf"/>
</dbReference>
<organism evidence="4 5">
    <name type="scientific">Leptonema illini</name>
    <dbReference type="NCBI Taxonomy" id="183"/>
    <lineage>
        <taxon>Bacteria</taxon>
        <taxon>Pseudomonadati</taxon>
        <taxon>Spirochaetota</taxon>
        <taxon>Spirochaetia</taxon>
        <taxon>Leptospirales</taxon>
        <taxon>Leptospiraceae</taxon>
        <taxon>Leptonema</taxon>
    </lineage>
</organism>
<sequence length="329" mass="34613">MNQRIEISQTGSPDVMQLVSLDLPEPAPDEVRLRHEAIGVNYVDIYHRSGVYPVPLPSGLGMEATGRIEAVGSAVQGYAVGDRVAYGNAGPGSYATARNVKADLLVPVPVPDGIEAADVVSFLFKGLTAYMLMTKMKRPTSDEPVLVQAAAGGVGLVLTKWLTSLGIPVIGVVSNEEKARLVKEMGAHGVIVAANEGDMAGVPAKVRAIAPRGVPIVYDGTGASTFRASLASLAPFGLLISFGNAGGVVPPVDIGELGRMGSLGIQRPSLFTMMADARERKEASQAVFQAFKENRIPAHIHAKLPLHEAAEAHRILESRKSMGSIVLIP</sequence>
<dbReference type="Proteomes" id="UP000460298">
    <property type="component" value="Unassembled WGS sequence"/>
</dbReference>
<evidence type="ECO:0000313" key="5">
    <source>
        <dbReference type="Proteomes" id="UP000460298"/>
    </source>
</evidence>
<dbReference type="InterPro" id="IPR036291">
    <property type="entry name" value="NAD(P)-bd_dom_sf"/>
</dbReference>
<feature type="domain" description="Enoyl reductase (ER)" evidence="3">
    <location>
        <begin position="11"/>
        <end position="327"/>
    </location>
</feature>
<dbReference type="GO" id="GO:0003960">
    <property type="term" value="F:quinone reductase (NADPH) activity"/>
    <property type="evidence" value="ECO:0007669"/>
    <property type="project" value="InterPro"/>
</dbReference>
<evidence type="ECO:0000259" key="3">
    <source>
        <dbReference type="SMART" id="SM00829"/>
    </source>
</evidence>
<dbReference type="Gene3D" id="3.40.50.720">
    <property type="entry name" value="NAD(P)-binding Rossmann-like Domain"/>
    <property type="match status" value="1"/>
</dbReference>
<dbReference type="GO" id="GO:0005829">
    <property type="term" value="C:cytosol"/>
    <property type="evidence" value="ECO:0007669"/>
    <property type="project" value="TreeGrafter"/>
</dbReference>
<evidence type="ECO:0000313" key="4">
    <source>
        <dbReference type="EMBL" id="KAB2932464.1"/>
    </source>
</evidence>
<dbReference type="EMBL" id="WBUI01000009">
    <property type="protein sequence ID" value="KAB2932464.1"/>
    <property type="molecule type" value="Genomic_DNA"/>
</dbReference>
<dbReference type="GO" id="GO:0070402">
    <property type="term" value="F:NADPH binding"/>
    <property type="evidence" value="ECO:0007669"/>
    <property type="project" value="TreeGrafter"/>
</dbReference>
<dbReference type="InterPro" id="IPR013154">
    <property type="entry name" value="ADH-like_N"/>
</dbReference>
<dbReference type="PANTHER" id="PTHR48106:SF13">
    <property type="entry name" value="QUINONE OXIDOREDUCTASE-RELATED"/>
    <property type="match status" value="1"/>
</dbReference>
<dbReference type="SUPFAM" id="SSF50129">
    <property type="entry name" value="GroES-like"/>
    <property type="match status" value="1"/>
</dbReference>
<dbReference type="Pfam" id="PF08240">
    <property type="entry name" value="ADH_N"/>
    <property type="match status" value="1"/>
</dbReference>
<gene>
    <name evidence="4" type="ORF">F9K24_11085</name>
</gene>
<dbReference type="Pfam" id="PF00107">
    <property type="entry name" value="ADH_zinc_N"/>
    <property type="match status" value="1"/>
</dbReference>
<reference evidence="4 5" key="1">
    <citation type="submission" date="2019-10" db="EMBL/GenBank/DDBJ databases">
        <title>Extracellular Electron Transfer in a Candidatus Methanoperedens spp. Enrichment Culture.</title>
        <authorList>
            <person name="Berger S."/>
            <person name="Rangel Shaw D."/>
            <person name="Berben T."/>
            <person name="In 'T Zandt M."/>
            <person name="Frank J."/>
            <person name="Reimann J."/>
            <person name="Jetten M.S.M."/>
            <person name="Welte C.U."/>
        </authorList>
    </citation>
    <scope>NUCLEOTIDE SEQUENCE [LARGE SCALE GENOMIC DNA]</scope>
    <source>
        <strain evidence="4">SB12</strain>
    </source>
</reference>
<proteinExistence type="predicted"/>
<dbReference type="AlphaFoldDB" id="A0A833H1G4"/>
<evidence type="ECO:0000256" key="1">
    <source>
        <dbReference type="ARBA" id="ARBA00022857"/>
    </source>
</evidence>
<dbReference type="SMART" id="SM00829">
    <property type="entry name" value="PKS_ER"/>
    <property type="match status" value="1"/>
</dbReference>
<protein>
    <submittedName>
        <fullName evidence="4">Quinone oxidoreductase</fullName>
    </submittedName>
</protein>
<dbReference type="InterPro" id="IPR047618">
    <property type="entry name" value="QOR-like"/>
</dbReference>
<dbReference type="InterPro" id="IPR013149">
    <property type="entry name" value="ADH-like_C"/>
</dbReference>
<keyword evidence="2" id="KW-0560">Oxidoreductase</keyword>
<dbReference type="GO" id="GO:0035925">
    <property type="term" value="F:mRNA 3'-UTR AU-rich region binding"/>
    <property type="evidence" value="ECO:0007669"/>
    <property type="project" value="TreeGrafter"/>
</dbReference>
<dbReference type="Gene3D" id="3.90.180.10">
    <property type="entry name" value="Medium-chain alcohol dehydrogenases, catalytic domain"/>
    <property type="match status" value="1"/>
</dbReference>
<dbReference type="CDD" id="cd05286">
    <property type="entry name" value="QOR2"/>
    <property type="match status" value="1"/>
</dbReference>
<accession>A0A833H1G4</accession>
<keyword evidence="1" id="KW-0521">NADP</keyword>
<dbReference type="SUPFAM" id="SSF51735">
    <property type="entry name" value="NAD(P)-binding Rossmann-fold domains"/>
    <property type="match status" value="1"/>
</dbReference>
<evidence type="ECO:0000256" key="2">
    <source>
        <dbReference type="ARBA" id="ARBA00023002"/>
    </source>
</evidence>